<dbReference type="PANTHER" id="PTHR11012">
    <property type="entry name" value="PROTEIN KINASE-LIKE DOMAIN-CONTAINING"/>
    <property type="match status" value="1"/>
</dbReference>
<dbReference type="PANTHER" id="PTHR11012:SF30">
    <property type="entry name" value="PROTEIN KINASE-LIKE DOMAIN-CONTAINING"/>
    <property type="match status" value="1"/>
</dbReference>
<evidence type="ECO:0000313" key="2">
    <source>
        <dbReference type="EMBL" id="JAS88903.1"/>
    </source>
</evidence>
<protein>
    <recommendedName>
        <fullName evidence="1">CHK kinase-like domain-containing protein</fullName>
    </recommendedName>
</protein>
<dbReference type="InterPro" id="IPR004119">
    <property type="entry name" value="EcKL"/>
</dbReference>
<dbReference type="AlphaFoldDB" id="A0A1B6IPS5"/>
<dbReference type="SMART" id="SM00587">
    <property type="entry name" value="CHK"/>
    <property type="match status" value="1"/>
</dbReference>
<sequence>MYIEDMQILDSKKWITSDVIAGGCGGDVMEGHKITLQFLQDLVSQTEHDVTILSFKVTEAVGRGDNYTSILYRVMASGTKMTDGGPSEWQRSLIYKRLPDSPSHRELYRSDVLFQNEVSFYKEAFASLIEFQSSTETEEPFSAVPKCFMAEQDVIVLEDLKERGFVMGNRKAGLDFQHCVAVFREIARFHALSLAMKCQDPVKFQEQVASSVQETFFTEQNEEYYRDYYSTVTQNALAMVNCGLEDSEKLTYLKKFEDFLDEKTFFKTMMKQVEPVEPIAVLVHGDFWTNNIMFRYSESGEIEEVCFVDFQCVRYGSPALDLVNFLYACTSPGLRATHLQSLLSEYCSALSYSLAAMGCDTGSQPYCLSDNVPAIIQKELQIHSHFGLGLALDMIPISTCDSTLAPDLYQTEADQGTVTPFSQYNPECQRRMTELVRDLVDRGYL</sequence>
<dbReference type="Pfam" id="PF02958">
    <property type="entry name" value="EcKL"/>
    <property type="match status" value="1"/>
</dbReference>
<dbReference type="EMBL" id="GECU01018803">
    <property type="protein sequence ID" value="JAS88903.1"/>
    <property type="molecule type" value="Transcribed_RNA"/>
</dbReference>
<proteinExistence type="predicted"/>
<evidence type="ECO:0000259" key="1">
    <source>
        <dbReference type="SMART" id="SM00587"/>
    </source>
</evidence>
<dbReference type="SUPFAM" id="SSF56112">
    <property type="entry name" value="Protein kinase-like (PK-like)"/>
    <property type="match status" value="1"/>
</dbReference>
<dbReference type="Gene3D" id="3.90.1200.10">
    <property type="match status" value="1"/>
</dbReference>
<name>A0A1B6IPS5_9HEMI</name>
<dbReference type="InterPro" id="IPR011009">
    <property type="entry name" value="Kinase-like_dom_sf"/>
</dbReference>
<reference evidence="2" key="1">
    <citation type="submission" date="2015-11" db="EMBL/GenBank/DDBJ databases">
        <title>De novo transcriptome assembly of four potential Pierce s Disease insect vectors from Arizona vineyards.</title>
        <authorList>
            <person name="Tassone E.E."/>
        </authorList>
    </citation>
    <scope>NUCLEOTIDE SEQUENCE</scope>
</reference>
<gene>
    <name evidence="2" type="ORF">g.43198</name>
</gene>
<organism evidence="2">
    <name type="scientific">Homalodisca liturata</name>
    <dbReference type="NCBI Taxonomy" id="320908"/>
    <lineage>
        <taxon>Eukaryota</taxon>
        <taxon>Metazoa</taxon>
        <taxon>Ecdysozoa</taxon>
        <taxon>Arthropoda</taxon>
        <taxon>Hexapoda</taxon>
        <taxon>Insecta</taxon>
        <taxon>Pterygota</taxon>
        <taxon>Neoptera</taxon>
        <taxon>Paraneoptera</taxon>
        <taxon>Hemiptera</taxon>
        <taxon>Auchenorrhyncha</taxon>
        <taxon>Membracoidea</taxon>
        <taxon>Cicadellidae</taxon>
        <taxon>Cicadellinae</taxon>
        <taxon>Proconiini</taxon>
        <taxon>Homalodisca</taxon>
    </lineage>
</organism>
<feature type="domain" description="CHK kinase-like" evidence="1">
    <location>
        <begin position="155"/>
        <end position="356"/>
    </location>
</feature>
<accession>A0A1B6IPS5</accession>
<dbReference type="InterPro" id="IPR015897">
    <property type="entry name" value="CHK_kinase-like"/>
</dbReference>